<accession>A0A510UN72</accession>
<dbReference type="Proteomes" id="UP000321787">
    <property type="component" value="Unassembled WGS sequence"/>
</dbReference>
<name>A0A510UN72_ALIFS</name>
<evidence type="ECO:0000313" key="2">
    <source>
        <dbReference type="EMBL" id="GEK16097.1"/>
    </source>
</evidence>
<organism evidence="2 3">
    <name type="scientific">Aliivibrio fischeri</name>
    <name type="common">Vibrio fischeri</name>
    <dbReference type="NCBI Taxonomy" id="668"/>
    <lineage>
        <taxon>Bacteria</taxon>
        <taxon>Pseudomonadati</taxon>
        <taxon>Pseudomonadota</taxon>
        <taxon>Gammaproteobacteria</taxon>
        <taxon>Vibrionales</taxon>
        <taxon>Vibrionaceae</taxon>
        <taxon>Aliivibrio</taxon>
    </lineage>
</organism>
<proteinExistence type="predicted"/>
<protein>
    <recommendedName>
        <fullName evidence="1">DDE domain-containing protein</fullName>
    </recommendedName>
</protein>
<evidence type="ECO:0000313" key="3">
    <source>
        <dbReference type="Proteomes" id="UP000321787"/>
    </source>
</evidence>
<evidence type="ECO:0000259" key="1">
    <source>
        <dbReference type="Pfam" id="PF13610"/>
    </source>
</evidence>
<dbReference type="Pfam" id="PF13610">
    <property type="entry name" value="DDE_Tnp_IS240"/>
    <property type="match status" value="1"/>
</dbReference>
<dbReference type="EMBL" id="BJTZ01000064">
    <property type="protein sequence ID" value="GEK16097.1"/>
    <property type="molecule type" value="Genomic_DNA"/>
</dbReference>
<dbReference type="InterPro" id="IPR032874">
    <property type="entry name" value="DDE_dom"/>
</dbReference>
<dbReference type="AlphaFoldDB" id="A0A510UN72"/>
<comment type="caution">
    <text evidence="2">The sequence shown here is derived from an EMBL/GenBank/DDBJ whole genome shotgun (WGS) entry which is preliminary data.</text>
</comment>
<feature type="domain" description="DDE" evidence="1">
    <location>
        <begin position="12"/>
        <end position="102"/>
    </location>
</feature>
<gene>
    <name evidence="2" type="ORF">AFI02nite_41330</name>
</gene>
<reference evidence="2 3" key="1">
    <citation type="submission" date="2019-07" db="EMBL/GenBank/DDBJ databases">
        <title>Whole genome shotgun sequence of Aliivibrio fischeri NBRC 101058.</title>
        <authorList>
            <person name="Hosoyama A."/>
            <person name="Uohara A."/>
            <person name="Ohji S."/>
            <person name="Ichikawa N."/>
        </authorList>
    </citation>
    <scope>NUCLEOTIDE SEQUENCE [LARGE SCALE GENOMIC DNA]</scope>
    <source>
        <strain evidence="2 3">NBRC 101058</strain>
    </source>
</reference>
<sequence>MLKPHKPLVNGRAINKQGETLDFYFSHKRNKESAYQFLKRCLRSYSLNYQPKTLNTDKHSSYANAIARLKKEGLLRADINQRQIKYLNNGIESLRMLIKDNLIFGCVTIGEKQ</sequence>